<evidence type="ECO:0000313" key="5">
    <source>
        <dbReference type="EMBL" id="USG66320.1"/>
    </source>
</evidence>
<feature type="domain" description="ABC transporter" evidence="4">
    <location>
        <begin position="2"/>
        <end position="228"/>
    </location>
</feature>
<dbReference type="RefSeq" id="WP_251873456.1">
    <property type="nucleotide sequence ID" value="NZ_CP098755.1"/>
</dbReference>
<protein>
    <submittedName>
        <fullName evidence="5">ABC transporter ATP-binding protein</fullName>
    </submittedName>
</protein>
<sequence length="229" mass="25978">MILVQNLRKTYRIKAEELPVLDVPSFHVEQGEQVAIIGPSGSGKSTLLHLIGGVLSADSGQLLVNGQDLTKMNERERDHFRSTQIGYIFQDFHLIPSLTAEENVRLVLPKGDAQTQKKLLQEWFGRVGLEKRRTHRPTELSRGEQQRVAMIRSLINQPRLVLADEPTGSLDWETAQQMMSLMLTLCREENLTLLCVTHDLPLAKQFPRIVQIGEINQTMHASRKEVAIR</sequence>
<dbReference type="InterPro" id="IPR027417">
    <property type="entry name" value="P-loop_NTPase"/>
</dbReference>
<dbReference type="InterPro" id="IPR015854">
    <property type="entry name" value="ABC_transpr_LolD-like"/>
</dbReference>
<evidence type="ECO:0000256" key="2">
    <source>
        <dbReference type="ARBA" id="ARBA00022741"/>
    </source>
</evidence>
<keyword evidence="6" id="KW-1185">Reference proteome</keyword>
<dbReference type="Gene3D" id="3.40.50.300">
    <property type="entry name" value="P-loop containing nucleotide triphosphate hydrolases"/>
    <property type="match status" value="1"/>
</dbReference>
<keyword evidence="1" id="KW-0813">Transport</keyword>
<dbReference type="GO" id="GO:0005524">
    <property type="term" value="F:ATP binding"/>
    <property type="evidence" value="ECO:0007669"/>
    <property type="project" value="UniProtKB-KW"/>
</dbReference>
<keyword evidence="3 5" id="KW-0067">ATP-binding</keyword>
<keyword evidence="2" id="KW-0547">Nucleotide-binding</keyword>
<dbReference type="PANTHER" id="PTHR24220">
    <property type="entry name" value="IMPORT ATP-BINDING PROTEIN"/>
    <property type="match status" value="1"/>
</dbReference>
<name>A0ABY4WGM7_9BACL</name>
<organism evidence="5 6">
    <name type="scientific">Brevibacillus ruminantium</name>
    <dbReference type="NCBI Taxonomy" id="2950604"/>
    <lineage>
        <taxon>Bacteria</taxon>
        <taxon>Bacillati</taxon>
        <taxon>Bacillota</taxon>
        <taxon>Bacilli</taxon>
        <taxon>Bacillales</taxon>
        <taxon>Paenibacillaceae</taxon>
        <taxon>Brevibacillus</taxon>
    </lineage>
</organism>
<dbReference type="PANTHER" id="PTHR24220:SF659">
    <property type="entry name" value="TRANSPORTER, PUTATIVE-RELATED"/>
    <property type="match status" value="1"/>
</dbReference>
<dbReference type="SUPFAM" id="SSF52540">
    <property type="entry name" value="P-loop containing nucleoside triphosphate hydrolases"/>
    <property type="match status" value="1"/>
</dbReference>
<evidence type="ECO:0000259" key="4">
    <source>
        <dbReference type="PROSITE" id="PS50893"/>
    </source>
</evidence>
<evidence type="ECO:0000313" key="6">
    <source>
        <dbReference type="Proteomes" id="UP001056500"/>
    </source>
</evidence>
<dbReference type="PROSITE" id="PS50893">
    <property type="entry name" value="ABC_TRANSPORTER_2"/>
    <property type="match status" value="1"/>
</dbReference>
<dbReference type="EMBL" id="CP098755">
    <property type="protein sequence ID" value="USG66320.1"/>
    <property type="molecule type" value="Genomic_DNA"/>
</dbReference>
<dbReference type="Pfam" id="PF00005">
    <property type="entry name" value="ABC_tran"/>
    <property type="match status" value="1"/>
</dbReference>
<accession>A0ABY4WGM7</accession>
<evidence type="ECO:0000256" key="1">
    <source>
        <dbReference type="ARBA" id="ARBA00022448"/>
    </source>
</evidence>
<dbReference type="InterPro" id="IPR003439">
    <property type="entry name" value="ABC_transporter-like_ATP-bd"/>
</dbReference>
<dbReference type="Proteomes" id="UP001056500">
    <property type="component" value="Chromosome"/>
</dbReference>
<reference evidence="5" key="1">
    <citation type="submission" date="2022-06" db="EMBL/GenBank/DDBJ databases">
        <title>Genome sequencing of Brevibacillus sp. BB3-R1.</title>
        <authorList>
            <person name="Heo J."/>
            <person name="Lee D."/>
            <person name="Won M."/>
            <person name="Han B.-H."/>
            <person name="Hong S.-B."/>
            <person name="Kwon S.-W."/>
        </authorList>
    </citation>
    <scope>NUCLEOTIDE SEQUENCE</scope>
    <source>
        <strain evidence="5">BB3-R1</strain>
    </source>
</reference>
<gene>
    <name evidence="5" type="ORF">NDK47_03020</name>
</gene>
<dbReference type="SMART" id="SM00382">
    <property type="entry name" value="AAA"/>
    <property type="match status" value="1"/>
</dbReference>
<dbReference type="InterPro" id="IPR017911">
    <property type="entry name" value="MacB-like_ATP-bd"/>
</dbReference>
<evidence type="ECO:0000256" key="3">
    <source>
        <dbReference type="ARBA" id="ARBA00022840"/>
    </source>
</evidence>
<dbReference type="InterPro" id="IPR003593">
    <property type="entry name" value="AAA+_ATPase"/>
</dbReference>
<proteinExistence type="predicted"/>
<dbReference type="CDD" id="cd03255">
    <property type="entry name" value="ABC_MJ0796_LolCDE_FtsE"/>
    <property type="match status" value="1"/>
</dbReference>